<dbReference type="EMBL" id="BARS01003808">
    <property type="protein sequence ID" value="GAF68649.1"/>
    <property type="molecule type" value="Genomic_DNA"/>
</dbReference>
<protein>
    <submittedName>
        <fullName evidence="2">Uncharacterized protein</fullName>
    </submittedName>
</protein>
<organism evidence="2">
    <name type="scientific">marine sediment metagenome</name>
    <dbReference type="NCBI Taxonomy" id="412755"/>
    <lineage>
        <taxon>unclassified sequences</taxon>
        <taxon>metagenomes</taxon>
        <taxon>ecological metagenomes</taxon>
    </lineage>
</organism>
<reference evidence="2" key="1">
    <citation type="journal article" date="2014" name="Front. Microbiol.">
        <title>High frequency of phylogenetically diverse reductive dehalogenase-homologous genes in deep subseafloor sedimentary metagenomes.</title>
        <authorList>
            <person name="Kawai M."/>
            <person name="Futagami T."/>
            <person name="Toyoda A."/>
            <person name="Takaki Y."/>
            <person name="Nishi S."/>
            <person name="Hori S."/>
            <person name="Arai W."/>
            <person name="Tsubouchi T."/>
            <person name="Morono Y."/>
            <person name="Uchiyama I."/>
            <person name="Ito T."/>
            <person name="Fujiyama A."/>
            <person name="Inagaki F."/>
            <person name="Takami H."/>
        </authorList>
    </citation>
    <scope>NUCLEOTIDE SEQUENCE</scope>
    <source>
        <strain evidence="2">Expedition CK06-06</strain>
    </source>
</reference>
<feature type="transmembrane region" description="Helical" evidence="1">
    <location>
        <begin position="30"/>
        <end position="54"/>
    </location>
</feature>
<dbReference type="AlphaFoldDB" id="X0RII0"/>
<sequence length="264" mass="27348">MANLIKMMARFTLEIQHLRWRRKIRPKRPLLSGFMLAAITLVVGVCLFGLYFAYADGPNIFTEDVGIGTSSPSGPLHVGVGTTAPQALFVHSTTGKVGIGTTSPTAGLTIGTGTVDHSSGTPADDLYVTGNLEVDGSTYLGDAAGDSLVIYGTLTAGILEYSGNLIPDTDNSYDIGDASTPLRWKDAHFAGTGTFGGNVGIGTTSPGQLLSVAGNIELTTGGHIIGDSWNAYIGLSTAGGSSLVWGNSSFHAASNLLRFYINGT</sequence>
<gene>
    <name evidence="2" type="ORF">S01H1_07378</name>
</gene>
<keyword evidence="1" id="KW-0472">Membrane</keyword>
<keyword evidence="1" id="KW-0812">Transmembrane</keyword>
<feature type="non-terminal residue" evidence="2">
    <location>
        <position position="264"/>
    </location>
</feature>
<evidence type="ECO:0000313" key="2">
    <source>
        <dbReference type="EMBL" id="GAF68649.1"/>
    </source>
</evidence>
<comment type="caution">
    <text evidence="2">The sequence shown here is derived from an EMBL/GenBank/DDBJ whole genome shotgun (WGS) entry which is preliminary data.</text>
</comment>
<proteinExistence type="predicted"/>
<keyword evidence="1" id="KW-1133">Transmembrane helix</keyword>
<evidence type="ECO:0000256" key="1">
    <source>
        <dbReference type="SAM" id="Phobius"/>
    </source>
</evidence>
<accession>X0RII0</accession>
<name>X0RII0_9ZZZZ</name>